<feature type="compositionally biased region" description="Acidic residues" evidence="1">
    <location>
        <begin position="162"/>
        <end position="172"/>
    </location>
</feature>
<keyword evidence="2" id="KW-0812">Transmembrane</keyword>
<protein>
    <recommendedName>
        <fullName evidence="5">Clr5 domain-containing protein</fullName>
    </recommendedName>
</protein>
<reference evidence="3 4" key="1">
    <citation type="journal article" date="2018" name="PLoS Genet.">
        <title>Repeat elements organise 3D genome structure and mediate transcription in the filamentous fungus Epichloe festucae.</title>
        <authorList>
            <person name="Winter D.J."/>
            <person name="Ganley A.R.D."/>
            <person name="Young C.A."/>
            <person name="Liachko I."/>
            <person name="Schardl C.L."/>
            <person name="Dupont P.Y."/>
            <person name="Berry D."/>
            <person name="Ram A."/>
            <person name="Scott B."/>
            <person name="Cox M.P."/>
        </authorList>
    </citation>
    <scope>NUCLEOTIDE SEQUENCE [LARGE SCALE GENOMIC DNA]</scope>
    <source>
        <strain evidence="3 4">Fl1</strain>
    </source>
</reference>
<feature type="compositionally biased region" description="Polar residues" evidence="1">
    <location>
        <begin position="97"/>
        <end position="110"/>
    </location>
</feature>
<organism evidence="3 4">
    <name type="scientific">Epichloe festucae (strain Fl1)</name>
    <dbReference type="NCBI Taxonomy" id="877507"/>
    <lineage>
        <taxon>Eukaryota</taxon>
        <taxon>Fungi</taxon>
        <taxon>Dikarya</taxon>
        <taxon>Ascomycota</taxon>
        <taxon>Pezizomycotina</taxon>
        <taxon>Sordariomycetes</taxon>
        <taxon>Hypocreomycetidae</taxon>
        <taxon>Hypocreales</taxon>
        <taxon>Clavicipitaceae</taxon>
        <taxon>Epichloe</taxon>
    </lineage>
</organism>
<gene>
    <name evidence="3" type="ORF">C2857_002853</name>
</gene>
<sequence length="463" mass="51858">MAGAQQYKDVEILFVLKAILRGLSLRWIITMFERRFGRRLTENQVRYIKNKYGRDPRFGTPVANTQNFGISSSSNDWPENDGILEIDFAQFERQGAQVPQPNLRVSNLRRTASQSTPASASAGRPIRPPRNCPGPLIRGGDTLQGTPYSRAPVAGRTRTQDGDDDGDDDDELTGSLDPHIDHSPLLETSTNVEPYFFEWDEHDVQFSETDPTLQQDYLQPLPENALIPHIDRYNLLLDSEIPGWVDVFQRSDLFDRYEPLMEQDLRTDMINASSTNLANTAYQQIATSVTASHQHVNQQAPSIIHGNSLQLPEVTCHENGAQRAIQASNNSIVKPELGHYDDTVGSEEPTEPQRNGQTDPVLLMPPSFVDSNLQLMQTWQAHMASTPDSISEIAPDYCPQNTVWTRATSEDTWTPGNGDTRMWTTVEATTSSSMRLSLAEGRDAAGSWDHEPSYEGFNYFDEG</sequence>
<dbReference type="EMBL" id="CP031386">
    <property type="protein sequence ID" value="QPG95999.1"/>
    <property type="molecule type" value="Genomic_DNA"/>
</dbReference>
<proteinExistence type="predicted"/>
<evidence type="ECO:0008006" key="5">
    <source>
        <dbReference type="Google" id="ProtNLM"/>
    </source>
</evidence>
<evidence type="ECO:0000256" key="2">
    <source>
        <dbReference type="SAM" id="Phobius"/>
    </source>
</evidence>
<keyword evidence="4" id="KW-1185">Reference proteome</keyword>
<keyword evidence="2" id="KW-0472">Membrane</keyword>
<feature type="transmembrane region" description="Helical" evidence="2">
    <location>
        <begin position="12"/>
        <end position="29"/>
    </location>
</feature>
<feature type="region of interest" description="Disordered" evidence="1">
    <location>
        <begin position="341"/>
        <end position="361"/>
    </location>
</feature>
<feature type="compositionally biased region" description="Low complexity" evidence="1">
    <location>
        <begin position="111"/>
        <end position="122"/>
    </location>
</feature>
<dbReference type="AlphaFoldDB" id="A0A7S9PTQ8"/>
<evidence type="ECO:0000313" key="3">
    <source>
        <dbReference type="EMBL" id="QPG95999.1"/>
    </source>
</evidence>
<evidence type="ECO:0000313" key="4">
    <source>
        <dbReference type="Proteomes" id="UP000594364"/>
    </source>
</evidence>
<keyword evidence="2" id="KW-1133">Transmembrane helix</keyword>
<name>A0A7S9PTQ8_EPIFF</name>
<feature type="region of interest" description="Disordered" evidence="1">
    <location>
        <begin position="95"/>
        <end position="187"/>
    </location>
</feature>
<dbReference type="OrthoDB" id="4959129at2759"/>
<accession>A0A7S9PTQ8</accession>
<dbReference type="Proteomes" id="UP000594364">
    <property type="component" value="Chromosome 2"/>
</dbReference>
<evidence type="ECO:0000256" key="1">
    <source>
        <dbReference type="SAM" id="MobiDB-lite"/>
    </source>
</evidence>